<dbReference type="AlphaFoldDB" id="A0A0C1U420"/>
<dbReference type="SMART" id="SM00530">
    <property type="entry name" value="HTH_XRE"/>
    <property type="match status" value="1"/>
</dbReference>
<dbReference type="PROSITE" id="PS50943">
    <property type="entry name" value="HTH_CROC1"/>
    <property type="match status" value="1"/>
</dbReference>
<name>A0A0C1U420_9CLOT</name>
<organism evidence="3 4">
    <name type="scientific">Clostridium argentinense CDC 2741</name>
    <dbReference type="NCBI Taxonomy" id="1418104"/>
    <lineage>
        <taxon>Bacteria</taxon>
        <taxon>Bacillati</taxon>
        <taxon>Bacillota</taxon>
        <taxon>Clostridia</taxon>
        <taxon>Eubacteriales</taxon>
        <taxon>Clostridiaceae</taxon>
        <taxon>Clostridium</taxon>
    </lineage>
</organism>
<dbReference type="InterPro" id="IPR011990">
    <property type="entry name" value="TPR-like_helical_dom_sf"/>
</dbReference>
<evidence type="ECO:0000256" key="1">
    <source>
        <dbReference type="ARBA" id="ARBA00023125"/>
    </source>
</evidence>
<dbReference type="OrthoDB" id="9812495at2"/>
<keyword evidence="4" id="KW-1185">Reference proteome</keyword>
<evidence type="ECO:0000313" key="3">
    <source>
        <dbReference type="EMBL" id="KIE46278.1"/>
    </source>
</evidence>
<sequence length="371" mass="42879">MERLQIGEVICKLRKERAITQEQLANFIGVSMAAVSKWENGVSYPDITLLPVLAKFFNVTIDKLLNFEIELSDKEVKKIYSECEKLFNSADDFNLAIEKSKNYILEYPSSYYLKDKIAHLFFAYSWKANDEEKSMNMLTYAIKLFEDVASNCTDIELVECALFALGAMYSQVGEDDKAIDSLNKIHKSQCDPNDILATIYIKQKKFREARNLLQSKLYKYVYEISLICMNLATSYGRYEKDFDMVERYYKLAIDFKKVLSPDGDGALKLWTEYFNLARVYLQINKNSKAIEALKTMLGCIKENDINGFGNLNNIWCFNEIGCGEKSLTMNLYENIFKMLEDSIFDPIKECEEFIDILTNLKGLEVRSLAKK</sequence>
<dbReference type="InterPro" id="IPR001387">
    <property type="entry name" value="Cro/C1-type_HTH"/>
</dbReference>
<dbReference type="Proteomes" id="UP000031366">
    <property type="component" value="Unassembled WGS sequence"/>
</dbReference>
<proteinExistence type="predicted"/>
<dbReference type="EMBL" id="AYSO01000017">
    <property type="protein sequence ID" value="KIE46278.1"/>
    <property type="molecule type" value="Genomic_DNA"/>
</dbReference>
<dbReference type="InterPro" id="IPR010982">
    <property type="entry name" value="Lambda_DNA-bd_dom_sf"/>
</dbReference>
<feature type="domain" description="HTH cro/C1-type" evidence="2">
    <location>
        <begin position="12"/>
        <end position="64"/>
    </location>
</feature>
<dbReference type="CDD" id="cd00093">
    <property type="entry name" value="HTH_XRE"/>
    <property type="match status" value="1"/>
</dbReference>
<dbReference type="Pfam" id="PF01381">
    <property type="entry name" value="HTH_3"/>
    <property type="match status" value="1"/>
</dbReference>
<evidence type="ECO:0000313" key="4">
    <source>
        <dbReference type="Proteomes" id="UP000031366"/>
    </source>
</evidence>
<dbReference type="SUPFAM" id="SSF48452">
    <property type="entry name" value="TPR-like"/>
    <property type="match status" value="1"/>
</dbReference>
<protein>
    <submittedName>
        <fullName evidence="3">Helix-turn-helix family protein</fullName>
    </submittedName>
</protein>
<dbReference type="STRING" id="29341.RSJ17_16060"/>
<dbReference type="RefSeq" id="WP_039633812.1">
    <property type="nucleotide sequence ID" value="NZ_AYSO01000017.1"/>
</dbReference>
<dbReference type="PANTHER" id="PTHR46558:SF11">
    <property type="entry name" value="HTH-TYPE TRANSCRIPTIONAL REGULATOR XRE"/>
    <property type="match status" value="1"/>
</dbReference>
<reference evidence="3 4" key="1">
    <citation type="journal article" date="2015" name="Infect. Genet. Evol.">
        <title>Genomic sequences of six botulinum neurotoxin-producing strains representing three clostridial species illustrate the mobility and diversity of botulinum neurotoxin genes.</title>
        <authorList>
            <person name="Smith T.J."/>
            <person name="Hill K.K."/>
            <person name="Xie G."/>
            <person name="Foley B.T."/>
            <person name="Williamson C.H."/>
            <person name="Foster J.T."/>
            <person name="Johnson S.L."/>
            <person name="Chertkov O."/>
            <person name="Teshima H."/>
            <person name="Gibbons H.S."/>
            <person name="Johnsky L.A."/>
            <person name="Karavis M.A."/>
            <person name="Smith L.A."/>
        </authorList>
    </citation>
    <scope>NUCLEOTIDE SEQUENCE [LARGE SCALE GENOMIC DNA]</scope>
    <source>
        <strain evidence="3 4">CDC 2741</strain>
    </source>
</reference>
<evidence type="ECO:0000259" key="2">
    <source>
        <dbReference type="PROSITE" id="PS50943"/>
    </source>
</evidence>
<gene>
    <name evidence="3" type="ORF">U732_1892</name>
</gene>
<dbReference type="SUPFAM" id="SSF47413">
    <property type="entry name" value="lambda repressor-like DNA-binding domains"/>
    <property type="match status" value="1"/>
</dbReference>
<dbReference type="Gene3D" id="1.10.260.40">
    <property type="entry name" value="lambda repressor-like DNA-binding domains"/>
    <property type="match status" value="1"/>
</dbReference>
<keyword evidence="1" id="KW-0238">DNA-binding</keyword>
<dbReference type="Gene3D" id="1.25.40.10">
    <property type="entry name" value="Tetratricopeptide repeat domain"/>
    <property type="match status" value="2"/>
</dbReference>
<accession>A0A0C1U420</accession>
<dbReference type="GO" id="GO:0003677">
    <property type="term" value="F:DNA binding"/>
    <property type="evidence" value="ECO:0007669"/>
    <property type="project" value="UniProtKB-KW"/>
</dbReference>
<comment type="caution">
    <text evidence="3">The sequence shown here is derived from an EMBL/GenBank/DDBJ whole genome shotgun (WGS) entry which is preliminary data.</text>
</comment>
<dbReference type="PANTHER" id="PTHR46558">
    <property type="entry name" value="TRACRIPTIONAL REGULATORY PROTEIN-RELATED-RELATED"/>
    <property type="match status" value="1"/>
</dbReference>